<evidence type="ECO:0000256" key="1">
    <source>
        <dbReference type="SAM" id="Phobius"/>
    </source>
</evidence>
<keyword evidence="2" id="KW-0808">Transferase</keyword>
<proteinExistence type="predicted"/>
<feature type="transmembrane region" description="Helical" evidence="1">
    <location>
        <begin position="55"/>
        <end position="73"/>
    </location>
</feature>
<keyword evidence="3" id="KW-1185">Reference proteome</keyword>
<protein>
    <submittedName>
        <fullName evidence="2">Proline-rich receptor-like protein kinase PERK2</fullName>
    </submittedName>
</protein>
<dbReference type="Proteomes" id="UP001140949">
    <property type="component" value="Unassembled WGS sequence"/>
</dbReference>
<reference evidence="2" key="2">
    <citation type="submission" date="2023-04" db="EMBL/GenBank/DDBJ databases">
        <authorList>
            <person name="Bruccoleri R.E."/>
            <person name="Oakeley E.J."/>
            <person name="Faust A.-M."/>
            <person name="Dessus-Babus S."/>
            <person name="Altorfer M."/>
            <person name="Burckhardt D."/>
            <person name="Oertli M."/>
            <person name="Naumann U."/>
            <person name="Petersen F."/>
            <person name="Wong J."/>
        </authorList>
    </citation>
    <scope>NUCLEOTIDE SEQUENCE</scope>
    <source>
        <strain evidence="2">GSM-AAB239-AS_SAM_17_03QT</strain>
        <tissue evidence="2">Leaf</tissue>
    </source>
</reference>
<evidence type="ECO:0000313" key="2">
    <source>
        <dbReference type="EMBL" id="KAJ6821163.1"/>
    </source>
</evidence>
<gene>
    <name evidence="2" type="ORF">M6B38_395670</name>
</gene>
<dbReference type="EMBL" id="JANAVB010025031">
    <property type="protein sequence ID" value="KAJ6821163.1"/>
    <property type="molecule type" value="Genomic_DNA"/>
</dbReference>
<organism evidence="2 3">
    <name type="scientific">Iris pallida</name>
    <name type="common">Sweet iris</name>
    <dbReference type="NCBI Taxonomy" id="29817"/>
    <lineage>
        <taxon>Eukaryota</taxon>
        <taxon>Viridiplantae</taxon>
        <taxon>Streptophyta</taxon>
        <taxon>Embryophyta</taxon>
        <taxon>Tracheophyta</taxon>
        <taxon>Spermatophyta</taxon>
        <taxon>Magnoliopsida</taxon>
        <taxon>Liliopsida</taxon>
        <taxon>Asparagales</taxon>
        <taxon>Iridaceae</taxon>
        <taxon>Iridoideae</taxon>
        <taxon>Irideae</taxon>
        <taxon>Iris</taxon>
    </lineage>
</organism>
<keyword evidence="1" id="KW-0812">Transmembrane</keyword>
<keyword evidence="1" id="KW-0472">Membrane</keyword>
<name>A0AAX6FY66_IRIPA</name>
<accession>A0AAX6FY66</accession>
<keyword evidence="2" id="KW-0675">Receptor</keyword>
<sequence length="116" mass="13177">MERRTHGSVGARWSRWGGRTRARRGGRAKTRVRVLDVLFWVAATRGWSADFRRRWWWFAVAVAAMVSGVGFLMTRGKSDLRCGEKKGLAVVVVIVCVRDDGGVGLSWPGERGWSWW</sequence>
<evidence type="ECO:0000313" key="3">
    <source>
        <dbReference type="Proteomes" id="UP001140949"/>
    </source>
</evidence>
<keyword evidence="2" id="KW-0418">Kinase</keyword>
<dbReference type="GO" id="GO:0016301">
    <property type="term" value="F:kinase activity"/>
    <property type="evidence" value="ECO:0007669"/>
    <property type="project" value="UniProtKB-KW"/>
</dbReference>
<dbReference type="AlphaFoldDB" id="A0AAX6FY66"/>
<reference evidence="2" key="1">
    <citation type="journal article" date="2023" name="GigaByte">
        <title>Genome assembly of the bearded iris, Iris pallida Lam.</title>
        <authorList>
            <person name="Bruccoleri R.E."/>
            <person name="Oakeley E.J."/>
            <person name="Faust A.M.E."/>
            <person name="Altorfer M."/>
            <person name="Dessus-Babus S."/>
            <person name="Burckhardt D."/>
            <person name="Oertli M."/>
            <person name="Naumann U."/>
            <person name="Petersen F."/>
            <person name="Wong J."/>
        </authorList>
    </citation>
    <scope>NUCLEOTIDE SEQUENCE</scope>
    <source>
        <strain evidence="2">GSM-AAB239-AS_SAM_17_03QT</strain>
    </source>
</reference>
<keyword evidence="1" id="KW-1133">Transmembrane helix</keyword>
<comment type="caution">
    <text evidence="2">The sequence shown here is derived from an EMBL/GenBank/DDBJ whole genome shotgun (WGS) entry which is preliminary data.</text>
</comment>